<name>A0A3D8I9M1_9HELI</name>
<evidence type="ECO:0000313" key="8">
    <source>
        <dbReference type="Proteomes" id="UP000256379"/>
    </source>
</evidence>
<feature type="domain" description="D-isomer specific 2-hydroxyacid dehydrogenase NAD-binding" evidence="6">
    <location>
        <begin position="105"/>
        <end position="285"/>
    </location>
</feature>
<evidence type="ECO:0000259" key="5">
    <source>
        <dbReference type="Pfam" id="PF00389"/>
    </source>
</evidence>
<dbReference type="NCBIfam" id="NF006263">
    <property type="entry name" value="PRK08410.1"/>
    <property type="match status" value="1"/>
</dbReference>
<dbReference type="InterPro" id="IPR036291">
    <property type="entry name" value="NAD(P)-bd_dom_sf"/>
</dbReference>
<comment type="similarity">
    <text evidence="1 4">Belongs to the D-isomer specific 2-hydroxyacid dehydrogenase family.</text>
</comment>
<feature type="domain" description="D-isomer specific 2-hydroxyacid dehydrogenase catalytic" evidence="5">
    <location>
        <begin position="25"/>
        <end position="308"/>
    </location>
</feature>
<dbReference type="RefSeq" id="WP_115543799.1">
    <property type="nucleotide sequence ID" value="NZ_NXLQ01000039.1"/>
</dbReference>
<dbReference type="GO" id="GO:0051287">
    <property type="term" value="F:NAD binding"/>
    <property type="evidence" value="ECO:0007669"/>
    <property type="project" value="InterPro"/>
</dbReference>
<dbReference type="PROSITE" id="PS00670">
    <property type="entry name" value="D_2_HYDROXYACID_DH_2"/>
    <property type="match status" value="1"/>
</dbReference>
<keyword evidence="2 4" id="KW-0560">Oxidoreductase</keyword>
<organism evidence="7 8">
    <name type="scientific">Helicobacter didelphidarum</name>
    <dbReference type="NCBI Taxonomy" id="2040648"/>
    <lineage>
        <taxon>Bacteria</taxon>
        <taxon>Pseudomonadati</taxon>
        <taxon>Campylobacterota</taxon>
        <taxon>Epsilonproteobacteria</taxon>
        <taxon>Campylobacterales</taxon>
        <taxon>Helicobacteraceae</taxon>
        <taxon>Helicobacter</taxon>
    </lineage>
</organism>
<comment type="caution">
    <text evidence="7">The sequence shown here is derived from an EMBL/GenBank/DDBJ whole genome shotgun (WGS) entry which is preliminary data.</text>
</comment>
<evidence type="ECO:0000256" key="4">
    <source>
        <dbReference type="RuleBase" id="RU003719"/>
    </source>
</evidence>
<evidence type="ECO:0000256" key="2">
    <source>
        <dbReference type="ARBA" id="ARBA00023002"/>
    </source>
</evidence>
<dbReference type="EMBL" id="NXLQ01000039">
    <property type="protein sequence ID" value="RDU61873.1"/>
    <property type="molecule type" value="Genomic_DNA"/>
</dbReference>
<dbReference type="GO" id="GO:0016616">
    <property type="term" value="F:oxidoreductase activity, acting on the CH-OH group of donors, NAD or NADP as acceptor"/>
    <property type="evidence" value="ECO:0007669"/>
    <property type="project" value="InterPro"/>
</dbReference>
<evidence type="ECO:0000256" key="3">
    <source>
        <dbReference type="ARBA" id="ARBA00023027"/>
    </source>
</evidence>
<dbReference type="PROSITE" id="PS00671">
    <property type="entry name" value="D_2_HYDROXYACID_DH_3"/>
    <property type="match status" value="1"/>
</dbReference>
<evidence type="ECO:0000256" key="1">
    <source>
        <dbReference type="ARBA" id="ARBA00005854"/>
    </source>
</evidence>
<dbReference type="SUPFAM" id="SSF51735">
    <property type="entry name" value="NAD(P)-binding Rossmann-fold domains"/>
    <property type="match status" value="1"/>
</dbReference>
<dbReference type="InterPro" id="IPR006140">
    <property type="entry name" value="D-isomer_DH_NAD-bd"/>
</dbReference>
<dbReference type="PANTHER" id="PTHR43761:SF1">
    <property type="entry name" value="D-ISOMER SPECIFIC 2-HYDROXYACID DEHYDROGENASE CATALYTIC DOMAIN-CONTAINING PROTEIN-RELATED"/>
    <property type="match status" value="1"/>
</dbReference>
<sequence>MKIVMLDALTLGEFNATKFQNLGDFTSYPITNQDEILMRCKDAQIIITNKVILNAETLESLPNLQLICVAATGTNNIDLQAAKRHGIEVKNVAGYSTAAVAQHTLMLALAFLGQLPYYTSYVREGKWTQSNIFCHLGREIRDINQKEWGIIGFGTIGKQVCKLAQAFGTNVSYYSTSGSNTQCEIPHKSLDELLATSDIISIHAPFNEKTHNLIGLTQLKQLKKGAILLNLGRGGIVNEEELAKSLKEQDFYFGADVLEKEPMIPNHPLLDSSIADKILLTPHIAWAHKDTKERLLELVVKNIETFLEK</sequence>
<dbReference type="Gene3D" id="3.40.50.720">
    <property type="entry name" value="NAD(P)-binding Rossmann-like Domain"/>
    <property type="match status" value="2"/>
</dbReference>
<reference evidence="7 8" key="1">
    <citation type="submission" date="2018-04" db="EMBL/GenBank/DDBJ databases">
        <title>Novel Campyloabacter and Helicobacter Species and Strains.</title>
        <authorList>
            <person name="Mannion A.J."/>
            <person name="Shen Z."/>
            <person name="Fox J.G."/>
        </authorList>
    </citation>
    <scope>NUCLEOTIDE SEQUENCE [LARGE SCALE GENOMIC DNA]</scope>
    <source>
        <strain evidence="7 8">MIT 17-337</strain>
    </source>
</reference>
<dbReference type="OrthoDB" id="9805416at2"/>
<accession>A0A3D8I9M1</accession>
<dbReference type="InterPro" id="IPR050418">
    <property type="entry name" value="D-iso_2-hydroxyacid_DH_PdxB"/>
</dbReference>
<keyword evidence="8" id="KW-1185">Reference proteome</keyword>
<dbReference type="InterPro" id="IPR029753">
    <property type="entry name" value="D-isomer_DH_CS"/>
</dbReference>
<protein>
    <submittedName>
        <fullName evidence="7">D-2-hydroxyacid dehydrogenase</fullName>
    </submittedName>
</protein>
<dbReference type="Pfam" id="PF02826">
    <property type="entry name" value="2-Hacid_dh_C"/>
    <property type="match status" value="1"/>
</dbReference>
<dbReference type="InterPro" id="IPR006139">
    <property type="entry name" value="D-isomer_2_OHA_DH_cat_dom"/>
</dbReference>
<dbReference type="AlphaFoldDB" id="A0A3D8I9M1"/>
<gene>
    <name evidence="7" type="ORF">CQA53_09715</name>
</gene>
<keyword evidence="3" id="KW-0520">NAD</keyword>
<dbReference type="Pfam" id="PF00389">
    <property type="entry name" value="2-Hacid_dh"/>
    <property type="match status" value="1"/>
</dbReference>
<evidence type="ECO:0000313" key="7">
    <source>
        <dbReference type="EMBL" id="RDU61873.1"/>
    </source>
</evidence>
<dbReference type="SUPFAM" id="SSF52283">
    <property type="entry name" value="Formate/glycerate dehydrogenase catalytic domain-like"/>
    <property type="match status" value="1"/>
</dbReference>
<evidence type="ECO:0000259" key="6">
    <source>
        <dbReference type="Pfam" id="PF02826"/>
    </source>
</evidence>
<dbReference type="PANTHER" id="PTHR43761">
    <property type="entry name" value="D-ISOMER SPECIFIC 2-HYDROXYACID DEHYDROGENASE FAMILY PROTEIN (AFU_ORTHOLOGUE AFUA_1G13630)"/>
    <property type="match status" value="1"/>
</dbReference>
<dbReference type="Proteomes" id="UP000256379">
    <property type="component" value="Unassembled WGS sequence"/>
</dbReference>
<proteinExistence type="inferred from homology"/>